<dbReference type="Gene3D" id="1.25.40.420">
    <property type="match status" value="1"/>
</dbReference>
<dbReference type="PROSITE" id="PS50097">
    <property type="entry name" value="BTB"/>
    <property type="match status" value="1"/>
</dbReference>
<dbReference type="Pfam" id="PF07707">
    <property type="entry name" value="BACK"/>
    <property type="match status" value="1"/>
</dbReference>
<dbReference type="Pfam" id="PF00651">
    <property type="entry name" value="BTB"/>
    <property type="match status" value="1"/>
</dbReference>
<feature type="domain" description="BTB" evidence="1">
    <location>
        <begin position="21"/>
        <end position="87"/>
    </location>
</feature>
<protein>
    <submittedName>
        <fullName evidence="3">BTB domain-containing protein</fullName>
    </submittedName>
</protein>
<evidence type="ECO:0000313" key="3">
    <source>
        <dbReference type="WBParaSite" id="PDA_v2.g20361.t1"/>
    </source>
</evidence>
<sequence length="635" mass="74291">MPNIILGFKFFKSQNAETGSFDVTFEIEGKKLFAHRFILMPVSEYLNAMLSDRWSNKDDIITIESFTYDNFYQFLCFLYSGSCNLTNENVFQLIDMGEFYGVSFFKDNCDRYFQSNLGIFTLENYEEMFEFSQKYSLIKMQSALKAFICSNFDKITKAEKLFSYEKPFMDLLSSSNYSNEKVFEVVYKWAEHQVMKQKDAKENENFDLLEVVKKELLLNFPKIYYMDKTKMEHGFLMNFILEKRFLISPYEFRTLFKEPSHPTEDVRFKLVYDLAEKQALQKQKMSSDGENFNIVDSIKADLSEVFQIVKFHKMKGTFLMDFVVQKGIFLSANEIKAKYYELKNCLYNEEHRFKFVYELAEKQSKKKQELSPDANFNLIDSIKADLAETIPTVNFYPMIEKFLMDFVAAKGFLLDPAEFAQILNFQGYNKVDFVYELAEKQALKKQEIFPNENFNLINSIKADLSRVISSTKWYKMENSVLMDFIVAKGIITEEQASHVCDTRISVTNNGKTITGVFKDEIGIRDVTEDETVKVIPGYRRRRGDKCVAMQSNTNKTRYLKLKFTIPKTKSTLKKMKGVEWYLCLEKDGVLTFKHKTMVNPSDYLITEMKSETEFTLTSNETTSINACYNNLNPII</sequence>
<dbReference type="InterPro" id="IPR011333">
    <property type="entry name" value="SKP1/BTB/POZ_sf"/>
</dbReference>
<dbReference type="CDD" id="cd18186">
    <property type="entry name" value="BTB_POZ_ZBTB_KLHL-like"/>
    <property type="match status" value="1"/>
</dbReference>
<dbReference type="InterPro" id="IPR011705">
    <property type="entry name" value="BACK"/>
</dbReference>
<proteinExistence type="predicted"/>
<dbReference type="Gene3D" id="3.30.710.10">
    <property type="entry name" value="Potassium Channel Kv1.1, Chain A"/>
    <property type="match status" value="1"/>
</dbReference>
<dbReference type="SMART" id="SM00225">
    <property type="entry name" value="BTB"/>
    <property type="match status" value="1"/>
</dbReference>
<name>A0A914PZN7_9BILA</name>
<reference evidence="3" key="1">
    <citation type="submission" date="2022-11" db="UniProtKB">
        <authorList>
            <consortium name="WormBaseParasite"/>
        </authorList>
    </citation>
    <scope>IDENTIFICATION</scope>
</reference>
<accession>A0A914PZN7</accession>
<evidence type="ECO:0000259" key="1">
    <source>
        <dbReference type="PROSITE" id="PS50097"/>
    </source>
</evidence>
<dbReference type="PANTHER" id="PTHR45632">
    <property type="entry name" value="LD33804P"/>
    <property type="match status" value="1"/>
</dbReference>
<keyword evidence="2" id="KW-1185">Reference proteome</keyword>
<evidence type="ECO:0000313" key="2">
    <source>
        <dbReference type="Proteomes" id="UP000887578"/>
    </source>
</evidence>
<dbReference type="InterPro" id="IPR000210">
    <property type="entry name" value="BTB/POZ_dom"/>
</dbReference>
<dbReference type="AlphaFoldDB" id="A0A914PZN7"/>
<dbReference type="WBParaSite" id="PDA_v2.g20361.t1">
    <property type="protein sequence ID" value="PDA_v2.g20361.t1"/>
    <property type="gene ID" value="PDA_v2.g20361"/>
</dbReference>
<dbReference type="Proteomes" id="UP000887578">
    <property type="component" value="Unplaced"/>
</dbReference>
<organism evidence="2 3">
    <name type="scientific">Panagrolaimus davidi</name>
    <dbReference type="NCBI Taxonomy" id="227884"/>
    <lineage>
        <taxon>Eukaryota</taxon>
        <taxon>Metazoa</taxon>
        <taxon>Ecdysozoa</taxon>
        <taxon>Nematoda</taxon>
        <taxon>Chromadorea</taxon>
        <taxon>Rhabditida</taxon>
        <taxon>Tylenchina</taxon>
        <taxon>Panagrolaimomorpha</taxon>
        <taxon>Panagrolaimoidea</taxon>
        <taxon>Panagrolaimidae</taxon>
        <taxon>Panagrolaimus</taxon>
    </lineage>
</organism>
<dbReference type="SUPFAM" id="SSF54695">
    <property type="entry name" value="POZ domain"/>
    <property type="match status" value="1"/>
</dbReference>